<dbReference type="RefSeq" id="XP_010700927.1">
    <property type="nucleotide sequence ID" value="XM_010702625.1"/>
</dbReference>
<organism evidence="2 3">
    <name type="scientific">Leishmania panamensis</name>
    <dbReference type="NCBI Taxonomy" id="5679"/>
    <lineage>
        <taxon>Eukaryota</taxon>
        <taxon>Discoba</taxon>
        <taxon>Euglenozoa</taxon>
        <taxon>Kinetoplastea</taxon>
        <taxon>Metakinetoplastina</taxon>
        <taxon>Trypanosomatida</taxon>
        <taxon>Trypanosomatidae</taxon>
        <taxon>Leishmaniinae</taxon>
        <taxon>Leishmania</taxon>
        <taxon>Leishmania guyanensis species complex</taxon>
    </lineage>
</organism>
<protein>
    <submittedName>
        <fullName evidence="2">Uncharacterized protein</fullName>
    </submittedName>
</protein>
<dbReference type="GeneID" id="22576798"/>
<dbReference type="VEuPathDB" id="TriTrypDB:LPMP_290340"/>
<feature type="region of interest" description="Disordered" evidence="1">
    <location>
        <begin position="821"/>
        <end position="849"/>
    </location>
</feature>
<evidence type="ECO:0000313" key="3">
    <source>
        <dbReference type="Proteomes" id="UP000063063"/>
    </source>
</evidence>
<dbReference type="eggNOG" id="ENOG502RYQ3">
    <property type="taxonomic scope" value="Eukaryota"/>
</dbReference>
<evidence type="ECO:0000256" key="1">
    <source>
        <dbReference type="SAM" id="MobiDB-lite"/>
    </source>
</evidence>
<proteinExistence type="predicted"/>
<dbReference type="EMBL" id="CP009398">
    <property type="protein sequence ID" value="AIN99984.1"/>
    <property type="molecule type" value="Genomic_DNA"/>
</dbReference>
<accession>A0A088RXH9</accession>
<name>A0A088RXH9_LEIPA</name>
<reference evidence="2 3" key="1">
    <citation type="journal article" date="2015" name="Sci. Rep.">
        <title>The genome of Leishmania panamensis: insights into genomics of the L. (Viannia) subgenus.</title>
        <authorList>
            <person name="Llanes A."/>
            <person name="Restrepo C.M."/>
            <person name="Vecchio G.D."/>
            <person name="Anguizola F.J."/>
            <person name="Lleonart R."/>
        </authorList>
    </citation>
    <scope>NUCLEOTIDE SEQUENCE [LARGE SCALE GENOMIC DNA]</scope>
    <source>
        <strain evidence="2 3">MHOM/PA/94/PSC-1</strain>
    </source>
</reference>
<gene>
    <name evidence="2" type="ORF">LPMP_290340</name>
</gene>
<dbReference type="PROSITE" id="PS50096">
    <property type="entry name" value="IQ"/>
    <property type="match status" value="1"/>
</dbReference>
<feature type="region of interest" description="Disordered" evidence="1">
    <location>
        <begin position="328"/>
        <end position="361"/>
    </location>
</feature>
<dbReference type="Proteomes" id="UP000063063">
    <property type="component" value="Chromosome 29"/>
</dbReference>
<keyword evidence="3" id="KW-1185">Reference proteome</keyword>
<evidence type="ECO:0000313" key="2">
    <source>
        <dbReference type="EMBL" id="AIN99984.1"/>
    </source>
</evidence>
<feature type="compositionally biased region" description="Basic and acidic residues" evidence="1">
    <location>
        <begin position="821"/>
        <end position="835"/>
    </location>
</feature>
<dbReference type="KEGG" id="lpan:LPMP_290340"/>
<dbReference type="VEuPathDB" id="TriTrypDB:LPAL13_290008600"/>
<sequence length="1320" mass="150709">MASAEDGINRNKLRQEAGRHVQHVTCGVAERETHREVLLHVEDRFAHVSHEELRPLVLPPQLPSIARPREPQTAKFSRGVTLHSKFTRGSNAGASLSVAAVTGDSAHVGADGNLCSFSVSTEASTEALSASTGFTDAHRWEMPNVADRAFFRRFMEDAQTSADDSTAYSSATAQLARCNPASPSPLDLLLKWEEKYAYLCELERAERQYVRAYERWDQQVILEMMAVHFVALVLKPCMDVLRQEELEQREAIMQEEDRLSFYMYNDFPLALQLQEGKKALKARELQLDRILGLTPATPRFPALPEAPAKATPGTPVAVALASAAAPPQSEGVSKGLRLSSPSSARAASPVAAATPDTGMPSDEARRILRKYVQQRHGALLNVVGTWTTTPQDDDVSMQTMITTYPGARGYDTVHRSSALFLPSISSTQAPIRNAVGIVDYVALLDESTKHREQIVKTEERCRADMNQTCYEELQVVLEWQRRRMHLERLVYWRHQREAAVQKEVEALTNATPVLRLDAKVLRLLEILEGEEEAARQSIRDEESASFEPLWQTNEDLSRAFNNVSLQERCMATLDSEVWTTEAVARRKLVTVEETDVRHHRERLFLEHLISTLTSGMSQRRALWHVSTCPVLYSAVQVLQKAFRRFLRGRLGWRFTHQALGREINYSRNARKITTGRLALQSFKATLSAEKAQLCEEQAQQHLREQYALFANESGLRTAQCAEQECGRKRIARTRVLDVEEVYAPLFMASVALEEEVRLELEVEEELERGVLLATNATLVDVIGQKSDTQREERGRRKAAVRKERASWRQLLSAECDEREEHRIDEEAREAARETSRSAFTEAAEDESRRHHGRAMGMYVACMREALLDLLDREVSDDAARRGIEQEEAVAARHLLDSMATTQCAAYASDLERRHQLVHNRVHQQAICIAETENRASILHREAAAWATTEPELRSLFVGPLHDLMVRCGAVKVISTWYTAVRNGEVGRTVSRQLLREDLAHHHKERQLRSQQIMQRLHTQHVRSQLDTLMMEMHTEQQGAVRQLLDVLVKCDEPRGRAQVESLQEIIFGILERNAKALLAEIRLNFINSEALIWQQELYERKALKQAWHRTFEKLLERKHQGLSKDYFALRIQRAWRGCAARMQHRRNLSTQCTRLVALEVQERAALELEELEEVAAQLYQPWLSFSYVETYVRGPLARAYDELAVAVVDATRVQEWSERVALLWEMRYEDCDSCLCEDEARARRMLETQFHKPFLLQSELKDEERLKRTMLERERTLSLLRILAREEYQRRLSLVSVEGQGRASLHIQLAAATPVDAREL</sequence>
<dbReference type="OrthoDB" id="272965at2759"/>
<feature type="compositionally biased region" description="Low complexity" evidence="1">
    <location>
        <begin position="336"/>
        <end position="353"/>
    </location>
</feature>